<reference evidence="1" key="1">
    <citation type="submission" date="2018-05" db="EMBL/GenBank/DDBJ databases">
        <authorList>
            <person name="Lanie J.A."/>
            <person name="Ng W.-L."/>
            <person name="Kazmierczak K.M."/>
            <person name="Andrzejewski T.M."/>
            <person name="Davidsen T.M."/>
            <person name="Wayne K.J."/>
            <person name="Tettelin H."/>
            <person name="Glass J.I."/>
            <person name="Rusch D."/>
            <person name="Podicherti R."/>
            <person name="Tsui H.-C.T."/>
            <person name="Winkler M.E."/>
        </authorList>
    </citation>
    <scope>NUCLEOTIDE SEQUENCE</scope>
</reference>
<dbReference type="EMBL" id="UINC01029612">
    <property type="protein sequence ID" value="SVB12617.1"/>
    <property type="molecule type" value="Genomic_DNA"/>
</dbReference>
<dbReference type="AlphaFoldDB" id="A0A382BHE9"/>
<accession>A0A382BHE9</accession>
<proteinExistence type="predicted"/>
<protein>
    <submittedName>
        <fullName evidence="1">Uncharacterized protein</fullName>
    </submittedName>
</protein>
<gene>
    <name evidence="1" type="ORF">METZ01_LOCUS165471</name>
</gene>
<sequence length="62" mass="6558">VDDTVATAPSDVVHVTVAPLIVAPFWSFTVAEIWDVTPSEARLRLVTERVIKVATGVGVVGV</sequence>
<feature type="non-terminal residue" evidence="1">
    <location>
        <position position="1"/>
    </location>
</feature>
<name>A0A382BHE9_9ZZZZ</name>
<evidence type="ECO:0000313" key="1">
    <source>
        <dbReference type="EMBL" id="SVB12617.1"/>
    </source>
</evidence>
<organism evidence="1">
    <name type="scientific">marine metagenome</name>
    <dbReference type="NCBI Taxonomy" id="408172"/>
    <lineage>
        <taxon>unclassified sequences</taxon>
        <taxon>metagenomes</taxon>
        <taxon>ecological metagenomes</taxon>
    </lineage>
</organism>